<dbReference type="GO" id="GO:0003677">
    <property type="term" value="F:DNA binding"/>
    <property type="evidence" value="ECO:0007669"/>
    <property type="project" value="InterPro"/>
</dbReference>
<evidence type="ECO:0000313" key="3">
    <source>
        <dbReference type="EMBL" id="KUE76731.1"/>
    </source>
</evidence>
<name>A0A0W7TSD3_9FIRM</name>
<evidence type="ECO:0000256" key="2">
    <source>
        <dbReference type="SAM" id="Coils"/>
    </source>
</evidence>
<organism evidence="3 4">
    <name type="scientific">Ruthenibacterium lactatiformans</name>
    <dbReference type="NCBI Taxonomy" id="1550024"/>
    <lineage>
        <taxon>Bacteria</taxon>
        <taxon>Bacillati</taxon>
        <taxon>Bacillota</taxon>
        <taxon>Clostridia</taxon>
        <taxon>Eubacteriales</taxon>
        <taxon>Oscillospiraceae</taxon>
        <taxon>Ruthenibacterium</taxon>
    </lineage>
</organism>
<dbReference type="Pfam" id="PF01076">
    <property type="entry name" value="Mob_Pre"/>
    <property type="match status" value="1"/>
</dbReference>
<dbReference type="CDD" id="cd17242">
    <property type="entry name" value="MobM_relaxase"/>
    <property type="match status" value="1"/>
</dbReference>
<proteinExistence type="inferred from homology"/>
<comment type="caution">
    <text evidence="3">The sequence shown here is derived from an EMBL/GenBank/DDBJ whole genome shotgun (WGS) entry which is preliminary data.</text>
</comment>
<evidence type="ECO:0000313" key="4">
    <source>
        <dbReference type="Proteomes" id="UP000053433"/>
    </source>
</evidence>
<reference evidence="3 4" key="1">
    <citation type="submission" date="2015-10" db="EMBL/GenBank/DDBJ databases">
        <title>A novel member of the family Ruminococcaceae isolated from human faeces.</title>
        <authorList>
            <person name="Shkoporov A.N."/>
            <person name="Chaplin A.V."/>
            <person name="Motuzova O.V."/>
            <person name="Kafarskaia L.I."/>
            <person name="Efimov B.A."/>
        </authorList>
    </citation>
    <scope>NUCLEOTIDE SEQUENCE [LARGE SCALE GENOMIC DNA]</scope>
    <source>
        <strain evidence="3 4">668</strain>
    </source>
</reference>
<accession>A0A0W7TSD3</accession>
<sequence>MSGDGVVAHNRRTYLAENVDPTRTHLNIEYCYTPIEEAYHQLFDAVLAEFNAKQKRKDRCIENYYEKIRDGKQEKTFYEVIFQVGNKDDMGAAGENAELAKTILDKFYRSFLERNPQLHVYSAHLHMDEATPHLHIDFIPFTTGSKRGLSTRVSLKQALADQGITGEGRSLTERDLWVQKEKESLAAIMLEHGIEWEQKGEHKEHLSVLEFKREKRKEEIAELEQTLERVQQKQVSVQAVEQIEAKPLPLTSKVAVEREDYQTLVTAAQKFVVQEKQEGKLKKLLKDAKKTIADLKAKIESLVTELAAVKDELAQYKSVRGQLRTADLEKENDRLRSRLRTYEDVISRNNLWHFFSGSRGKNRNRDDAR</sequence>
<dbReference type="Gene3D" id="3.30.930.30">
    <property type="match status" value="1"/>
</dbReference>
<gene>
    <name evidence="3" type="ORF">ASJ35_06900</name>
</gene>
<dbReference type="Proteomes" id="UP000053433">
    <property type="component" value="Unassembled WGS sequence"/>
</dbReference>
<feature type="coiled-coil region" evidence="2">
    <location>
        <begin position="278"/>
        <end position="345"/>
    </location>
</feature>
<evidence type="ECO:0000256" key="1">
    <source>
        <dbReference type="ARBA" id="ARBA00010657"/>
    </source>
</evidence>
<keyword evidence="2" id="KW-0175">Coiled coil</keyword>
<evidence type="ECO:0008006" key="5">
    <source>
        <dbReference type="Google" id="ProtNLM"/>
    </source>
</evidence>
<dbReference type="InterPro" id="IPR001668">
    <property type="entry name" value="Mob_Pre"/>
</dbReference>
<dbReference type="AlphaFoldDB" id="A0A0W7TSD3"/>
<protein>
    <recommendedName>
        <fullName evidence="5">Recombinase</fullName>
    </recommendedName>
</protein>
<dbReference type="RefSeq" id="WP_058723074.1">
    <property type="nucleotide sequence ID" value="NZ_LMUA01000007.1"/>
</dbReference>
<dbReference type="EMBL" id="LMUA01000007">
    <property type="protein sequence ID" value="KUE76731.1"/>
    <property type="molecule type" value="Genomic_DNA"/>
</dbReference>
<feature type="coiled-coil region" evidence="2">
    <location>
        <begin position="206"/>
        <end position="240"/>
    </location>
</feature>
<comment type="similarity">
    <text evidence="1">Belongs to the plasmid mobilization pre family.</text>
</comment>
<dbReference type="GO" id="GO:0006310">
    <property type="term" value="P:DNA recombination"/>
    <property type="evidence" value="ECO:0007669"/>
    <property type="project" value="InterPro"/>
</dbReference>